<keyword evidence="3" id="KW-1185">Reference proteome</keyword>
<evidence type="ECO:0000256" key="1">
    <source>
        <dbReference type="SAM" id="MobiDB-lite"/>
    </source>
</evidence>
<dbReference type="Proteomes" id="UP000289954">
    <property type="component" value="Unassembled WGS sequence"/>
</dbReference>
<dbReference type="AlphaFoldDB" id="A0A402DPC4"/>
<comment type="caution">
    <text evidence="2">The sequence shown here is derived from an EMBL/GenBank/DDBJ whole genome shotgun (WGS) entry which is preliminary data.</text>
</comment>
<dbReference type="EMBL" id="BIMR01000060">
    <property type="protein sequence ID" value="GCE75964.1"/>
    <property type="molecule type" value="Genomic_DNA"/>
</dbReference>
<feature type="region of interest" description="Disordered" evidence="1">
    <location>
        <begin position="78"/>
        <end position="125"/>
    </location>
</feature>
<feature type="compositionally biased region" description="Low complexity" evidence="1">
    <location>
        <begin position="99"/>
        <end position="113"/>
    </location>
</feature>
<dbReference type="RefSeq" id="WP_130780570.1">
    <property type="nucleotide sequence ID" value="NZ_BIMR01000060.1"/>
</dbReference>
<feature type="compositionally biased region" description="Pro residues" evidence="1">
    <location>
        <begin position="87"/>
        <end position="98"/>
    </location>
</feature>
<proteinExistence type="predicted"/>
<accession>A0A402DPC4</accession>
<sequence length="125" mass="13028">MEANGGHTRAAHPAPDASELRRWLESHVFAGSERVHDLACPGCGDRPTNVVVVTFSRTSHAEPAYWCDACRTTLAPVGAERTTARPATPPALPSPRPAPDAALGTTRGTTGTGSPARSLAHPRSA</sequence>
<protein>
    <submittedName>
        <fullName evidence="2">Uncharacterized protein</fullName>
    </submittedName>
</protein>
<organism evidence="2 3">
    <name type="scientific">Cellulomonas biazotea</name>
    <dbReference type="NCBI Taxonomy" id="1709"/>
    <lineage>
        <taxon>Bacteria</taxon>
        <taxon>Bacillati</taxon>
        <taxon>Actinomycetota</taxon>
        <taxon>Actinomycetes</taxon>
        <taxon>Micrococcales</taxon>
        <taxon>Cellulomonadaceae</taxon>
        <taxon>Cellulomonas</taxon>
    </lineage>
</organism>
<gene>
    <name evidence="2" type="ORF">CBZ_10200</name>
</gene>
<reference evidence="2 3" key="1">
    <citation type="submission" date="2019-01" db="EMBL/GenBank/DDBJ databases">
        <title>Draft genome sequence of Cellulomonas takizawaensis strain TKZ-21.</title>
        <authorList>
            <person name="Yamamura H."/>
            <person name="Hayashi T."/>
            <person name="Hamada M."/>
            <person name="Serisawa Y."/>
            <person name="Matsuyama K."/>
            <person name="Nakagawa Y."/>
            <person name="Otoguro M."/>
            <person name="Yanagida F."/>
            <person name="Hayakawa M."/>
        </authorList>
    </citation>
    <scope>NUCLEOTIDE SEQUENCE [LARGE SCALE GENOMIC DNA]</scope>
    <source>
        <strain evidence="2 3">NBRC12680</strain>
    </source>
</reference>
<name>A0A402DPC4_9CELL</name>
<evidence type="ECO:0000313" key="3">
    <source>
        <dbReference type="Proteomes" id="UP000289954"/>
    </source>
</evidence>
<evidence type="ECO:0000313" key="2">
    <source>
        <dbReference type="EMBL" id="GCE75964.1"/>
    </source>
</evidence>